<evidence type="ECO:0000256" key="1">
    <source>
        <dbReference type="SAM" id="SignalP"/>
    </source>
</evidence>
<evidence type="ECO:0008006" key="4">
    <source>
        <dbReference type="Google" id="ProtNLM"/>
    </source>
</evidence>
<dbReference type="OrthoDB" id="4312926at2"/>
<evidence type="ECO:0000313" key="2">
    <source>
        <dbReference type="EMBL" id="QES32310.1"/>
    </source>
</evidence>
<feature type="chain" id="PRO_5039171575" description="Secreted protein" evidence="1">
    <location>
        <begin position="30"/>
        <end position="116"/>
    </location>
</feature>
<accession>A0A5P2BQS9</accession>
<dbReference type="AlphaFoldDB" id="A0A5P2BQS9"/>
<dbReference type="RefSeq" id="WP_150213819.1">
    <property type="nucleotide sequence ID" value="NZ_CP029192.1"/>
</dbReference>
<protein>
    <recommendedName>
        <fullName evidence="4">Secreted protein</fullName>
    </recommendedName>
</protein>
<gene>
    <name evidence="2" type="ORF">DEJ48_01775</name>
</gene>
<sequence length="116" mass="12418">MFTKARGLTVLTTATTALLLAVSHAGATAQYSDFVQWQRSCGTDYAGSVSKKKAVTGKADNGNCAGYAWVGVKYKNGNWSNWKHGKHEAVIKSSGGNIVKAVHKGCADCKKYYTKP</sequence>
<dbReference type="EMBL" id="CP029192">
    <property type="protein sequence ID" value="QES32310.1"/>
    <property type="molecule type" value="Genomic_DNA"/>
</dbReference>
<reference evidence="2 3" key="1">
    <citation type="submission" date="2018-05" db="EMBL/GenBank/DDBJ databases">
        <title>Streptomyces venezuelae.</title>
        <authorList>
            <person name="Kim W."/>
            <person name="Lee N."/>
            <person name="Cho B.-K."/>
        </authorList>
    </citation>
    <scope>NUCLEOTIDE SEQUENCE [LARGE SCALE GENOMIC DNA]</scope>
    <source>
        <strain evidence="2 3">ATCC 14584</strain>
    </source>
</reference>
<proteinExistence type="predicted"/>
<evidence type="ECO:0000313" key="3">
    <source>
        <dbReference type="Proteomes" id="UP000322927"/>
    </source>
</evidence>
<name>A0A5P2BQS9_STRVZ</name>
<feature type="signal peptide" evidence="1">
    <location>
        <begin position="1"/>
        <end position="29"/>
    </location>
</feature>
<keyword evidence="1" id="KW-0732">Signal</keyword>
<dbReference type="Proteomes" id="UP000322927">
    <property type="component" value="Chromosome"/>
</dbReference>
<organism evidence="2 3">
    <name type="scientific">Streptomyces venezuelae</name>
    <dbReference type="NCBI Taxonomy" id="54571"/>
    <lineage>
        <taxon>Bacteria</taxon>
        <taxon>Bacillati</taxon>
        <taxon>Actinomycetota</taxon>
        <taxon>Actinomycetes</taxon>
        <taxon>Kitasatosporales</taxon>
        <taxon>Streptomycetaceae</taxon>
        <taxon>Streptomyces</taxon>
    </lineage>
</organism>